<dbReference type="PROSITE" id="PS00232">
    <property type="entry name" value="CADHERIN_1"/>
    <property type="match status" value="7"/>
</dbReference>
<feature type="domain" description="Cadherin" evidence="12">
    <location>
        <begin position="1478"/>
        <end position="1592"/>
    </location>
</feature>
<name>A0A8K0A9X0_BRALA</name>
<evidence type="ECO:0000313" key="14">
    <source>
        <dbReference type="Proteomes" id="UP000838412"/>
    </source>
</evidence>
<feature type="domain" description="Cadherin" evidence="12">
    <location>
        <begin position="857"/>
        <end position="956"/>
    </location>
</feature>
<proteinExistence type="predicted"/>
<evidence type="ECO:0000313" key="13">
    <source>
        <dbReference type="EMBL" id="CAH1270782.1"/>
    </source>
</evidence>
<comment type="subcellular location">
    <subcellularLocation>
        <location evidence="1">Membrane</location>
    </subcellularLocation>
</comment>
<dbReference type="SUPFAM" id="SSF49313">
    <property type="entry name" value="Cadherin-like"/>
    <property type="match status" value="15"/>
</dbReference>
<keyword evidence="2 10" id="KW-0812">Transmembrane</keyword>
<dbReference type="Gene3D" id="2.60.40.60">
    <property type="entry name" value="Cadherins"/>
    <property type="match status" value="15"/>
</dbReference>
<feature type="signal peptide" evidence="11">
    <location>
        <begin position="1"/>
        <end position="35"/>
    </location>
</feature>
<dbReference type="Pfam" id="PF00028">
    <property type="entry name" value="Cadherin"/>
    <property type="match status" value="9"/>
</dbReference>
<evidence type="ECO:0000256" key="5">
    <source>
        <dbReference type="ARBA" id="ARBA00022837"/>
    </source>
</evidence>
<evidence type="ECO:0000259" key="12">
    <source>
        <dbReference type="PROSITE" id="PS50268"/>
    </source>
</evidence>
<organism evidence="13 14">
    <name type="scientific">Branchiostoma lanceolatum</name>
    <name type="common">Common lancelet</name>
    <name type="synonym">Amphioxus lanceolatum</name>
    <dbReference type="NCBI Taxonomy" id="7740"/>
    <lineage>
        <taxon>Eukaryota</taxon>
        <taxon>Metazoa</taxon>
        <taxon>Chordata</taxon>
        <taxon>Cephalochordata</taxon>
        <taxon>Leptocardii</taxon>
        <taxon>Amphioxiformes</taxon>
        <taxon>Branchiostomatidae</taxon>
        <taxon>Branchiostoma</taxon>
    </lineage>
</organism>
<dbReference type="InterPro" id="IPR020894">
    <property type="entry name" value="Cadherin_CS"/>
</dbReference>
<feature type="domain" description="Cadherin" evidence="12">
    <location>
        <begin position="481"/>
        <end position="593"/>
    </location>
</feature>
<evidence type="ECO:0000256" key="3">
    <source>
        <dbReference type="ARBA" id="ARBA00022729"/>
    </source>
</evidence>
<dbReference type="CDD" id="cd11304">
    <property type="entry name" value="Cadherin_repeat"/>
    <property type="match status" value="14"/>
</dbReference>
<accession>A0A8K0A9X0</accession>
<dbReference type="Proteomes" id="UP000838412">
    <property type="component" value="Chromosome 7"/>
</dbReference>
<keyword evidence="3 11" id="KW-0732">Signal</keyword>
<dbReference type="GO" id="GO:0016342">
    <property type="term" value="C:catenin complex"/>
    <property type="evidence" value="ECO:0007669"/>
    <property type="project" value="TreeGrafter"/>
</dbReference>
<keyword evidence="6 10" id="KW-1133">Transmembrane helix</keyword>
<keyword evidence="7 10" id="KW-0472">Membrane</keyword>
<keyword evidence="5 8" id="KW-0106">Calcium</keyword>
<feature type="domain" description="Cadherin" evidence="12">
    <location>
        <begin position="1604"/>
        <end position="1711"/>
    </location>
</feature>
<dbReference type="FunFam" id="2.60.40.60:FF:000646">
    <property type="entry name" value="Uncharacterized protein"/>
    <property type="match status" value="1"/>
</dbReference>
<feature type="transmembrane region" description="Helical" evidence="10">
    <location>
        <begin position="1724"/>
        <end position="1746"/>
    </location>
</feature>
<evidence type="ECO:0000256" key="2">
    <source>
        <dbReference type="ARBA" id="ARBA00022692"/>
    </source>
</evidence>
<feature type="region of interest" description="Disordered" evidence="9">
    <location>
        <begin position="1869"/>
        <end position="1907"/>
    </location>
</feature>
<feature type="domain" description="Cadherin" evidence="12">
    <location>
        <begin position="1057"/>
        <end position="1157"/>
    </location>
</feature>
<feature type="compositionally biased region" description="Low complexity" evidence="9">
    <location>
        <begin position="1869"/>
        <end position="1881"/>
    </location>
</feature>
<feature type="domain" description="Cadherin" evidence="12">
    <location>
        <begin position="278"/>
        <end position="385"/>
    </location>
</feature>
<feature type="domain" description="Cadherin" evidence="12">
    <location>
        <begin position="1259"/>
        <end position="1367"/>
    </location>
</feature>
<dbReference type="OrthoDB" id="6252479at2759"/>
<evidence type="ECO:0000256" key="7">
    <source>
        <dbReference type="ARBA" id="ARBA00023136"/>
    </source>
</evidence>
<feature type="domain" description="Cadherin" evidence="12">
    <location>
        <begin position="761"/>
        <end position="856"/>
    </location>
</feature>
<feature type="domain" description="Cadherin" evidence="12">
    <location>
        <begin position="1387"/>
        <end position="1474"/>
    </location>
</feature>
<feature type="domain" description="Cadherin" evidence="12">
    <location>
        <begin position="957"/>
        <end position="1056"/>
    </location>
</feature>
<feature type="domain" description="Cadherin" evidence="12">
    <location>
        <begin position="594"/>
        <end position="743"/>
    </location>
</feature>
<dbReference type="GO" id="GO:0005509">
    <property type="term" value="F:calcium ion binding"/>
    <property type="evidence" value="ECO:0007669"/>
    <property type="project" value="UniProtKB-UniRule"/>
</dbReference>
<gene>
    <name evidence="13" type="primary">FAT4</name>
    <name evidence="13" type="ORF">BLAG_LOCUS22967</name>
</gene>
<dbReference type="GO" id="GO:0016477">
    <property type="term" value="P:cell migration"/>
    <property type="evidence" value="ECO:0007669"/>
    <property type="project" value="TreeGrafter"/>
</dbReference>
<sequence length="1907" mass="207363">MRDWTHFAGFLLLLTATPHLVVHLAGGTTTQGGTAQPWPVTAPWDQSLVNATLPYPNATACPVGLLYRDLIREVMVDIPAHSAVGDLVVDMATLQTSNVTNVTYVLMCCTYDVFTLRTDGRVLVTSELDFNIQYSIPVAELDSLGAILVAYVIYVNLTSDVTLYKDPDGLCNTTSFYVTMEENSDIVSVDLGSLTNQSFSGVQFSLVPGGDADRFSIDPSSGVITPNSELDREERDTLVFRVAMATRYDVTFGTVTVTVTDINDNAPTVIETWSSEYILQSTPINSIVGLVRAEDPDAGENAILTYTIVEEAGEDFSKLFFINNVTGVITVISNFKVIRENIVLKIKVLDNGEPPKVAETTIDLSLLSNDAVGNLTRLNVSVPEDVAIGTALVNATVPASAGDGTIIYTYVMQDPSGLNEKYFSVHNETGEVTVISGLDRETEPSHQFFVEPNAESGCDRQGLILVVITLEDINDNAPVFEYQTLQGAVRENTPIGEPVIIIPELAVDDKDFGINGSVDIRLIDELTGVGSSKFAVNCTTGHIYVSGDLDYEAAQSYTLIVEARDMDGTTGSRSATARLIIELQDENDNLPQFSQEDFYFFIPENATDSAPVGTVLATDLDSDHNGKVDHFIVDGGDGVFRLDFSSGQLTLVRGDLLDREAVDWYTLTIKAQVSRYTLTTRAQVSRYTLTIRAQVSRYTLTIRAQVSRYTLTIRAQDRGSPSLSNFTNVNVTVTDVNDNAPSFDDDTLRHFLTREPIRTVENLPNGTHLLTLSVTDPDAGVSGSVRLDVNSGGFSVVMLDNSTERWAVVSNGTLDREDRETYELGITATDMGTPALSSSITIVLAVGDVNDVPPTFLEPPDEVTLLGGSHPGTLVAIFAVEDPDLDGDIEYSLTQDHPQLFRINDAGVVDVKRRLPHVTTTMNVNVTIEVTDGLHVTNTTLQVHVEDGSSLFSLEFERETYDFDIVENSPPGTVVGTVNVSSDDQVQYSFQSAHGFVIDSSTGTIRTQLQLNREEDDKHNLIVEATESSASYGHPRKAYAVVSVRVLDVNDNAPEFGRDAYDADVSEDAQVGDVILTLSATDADDGINGDIVYSKAEGEDTFTVDPETGAVRVNGTLDREAADMHLIVVQATDGGNLSSTVTVSVNVGDVNDNRPIFAHDHYNISVPENDDNKLVLSAVATDIDSGANGQVRYSLLGADNFTVGERTGDISSTFNFDRESVSSYNFTVLAVDGGDPPRSSTAEVSITVTDVNDNPPVFLGTPYREKVAEDTPTGTSVFTVTAADADSGENGTVSYGKKPGGICGDLFFVDNTTGVMRTRQSLFSINETERENCVAIVTAYDNGQDQKSTSVKVVFNITDSNRHDPVFESSRLSDHFSESWNVARRELFTVTATDEDRGVNGEVSYRIVDDYGIFTVHQQNQSAQVWANRPLDREERDFYNLTLEASDGAVINPRTATAALEVWIDDVNDNPPKFVRDNFTSEEIYLSQDTSVGTHVTRVNSTDEDVGTNAIPLYRIGSVQDMRLESPTHLFTINSQTGDVNTSATFPNITEDYFVNVTLSVEDVMNSDLKLDFLTLRIVVPFISTNRHPPRFPQAKRVVNRTREDLVGGTIDLITVSAEDDDTGPDGQIEYSILNRDDTWYELLGFISLTGPNGTVSLSVNSKGTVLNRTDGYLHRILILAQDRGQPARTGTTEVLLNILPVETPSAAPPVAVPVPAACSSGELIAAGCVAGVSIILTVATSVLYIRNRIELKKLKHVKPENYYEVVPAVVRAGPARRPPAPMPPVEQIELRDIQLENQAAAPAMEQRDTGRRKPQRRVLDTRTGPRDTNGGHKGGMCHSHQPGVTRCASRVAPVRDRLPPLGLLPAATASGAARSGARSLWLRDPDYSTDSSYVFDNEGESDTDVD</sequence>
<feature type="chain" id="PRO_5035423035" evidence="11">
    <location>
        <begin position="36"/>
        <end position="1907"/>
    </location>
</feature>
<evidence type="ECO:0000256" key="9">
    <source>
        <dbReference type="SAM" id="MobiDB-lite"/>
    </source>
</evidence>
<keyword evidence="14" id="KW-1185">Reference proteome</keyword>
<dbReference type="GO" id="GO:0045296">
    <property type="term" value="F:cadherin binding"/>
    <property type="evidence" value="ECO:0007669"/>
    <property type="project" value="TreeGrafter"/>
</dbReference>
<dbReference type="InterPro" id="IPR015919">
    <property type="entry name" value="Cadherin-like_sf"/>
</dbReference>
<dbReference type="PANTHER" id="PTHR24027">
    <property type="entry name" value="CADHERIN-23"/>
    <property type="match status" value="1"/>
</dbReference>
<dbReference type="PROSITE" id="PS50268">
    <property type="entry name" value="CADHERIN_2"/>
    <property type="match status" value="14"/>
</dbReference>
<feature type="domain" description="Cadherin" evidence="12">
    <location>
        <begin position="186"/>
        <end position="269"/>
    </location>
</feature>
<dbReference type="FunFam" id="2.60.40.60:FF:000092">
    <property type="entry name" value="Protocadherin 8"/>
    <property type="match status" value="1"/>
</dbReference>
<evidence type="ECO:0000256" key="8">
    <source>
        <dbReference type="PROSITE-ProRule" id="PRU00043"/>
    </source>
</evidence>
<evidence type="ECO:0000256" key="11">
    <source>
        <dbReference type="SAM" id="SignalP"/>
    </source>
</evidence>
<evidence type="ECO:0000256" key="1">
    <source>
        <dbReference type="ARBA" id="ARBA00004370"/>
    </source>
</evidence>
<dbReference type="InterPro" id="IPR039808">
    <property type="entry name" value="Cadherin"/>
</dbReference>
<dbReference type="FunFam" id="2.60.40.60:FF:000532">
    <property type="entry name" value="Protein CBR-CDH-12"/>
    <property type="match status" value="1"/>
</dbReference>
<reference evidence="13" key="1">
    <citation type="submission" date="2022-01" db="EMBL/GenBank/DDBJ databases">
        <authorList>
            <person name="Braso-Vives M."/>
        </authorList>
    </citation>
    <scope>NUCLEOTIDE SEQUENCE</scope>
</reference>
<dbReference type="EMBL" id="OV696692">
    <property type="protein sequence ID" value="CAH1270782.1"/>
    <property type="molecule type" value="Genomic_DNA"/>
</dbReference>
<dbReference type="SMART" id="SM00112">
    <property type="entry name" value="CA"/>
    <property type="match status" value="14"/>
</dbReference>
<dbReference type="PANTHER" id="PTHR24027:SF438">
    <property type="entry name" value="CADHERIN 23"/>
    <property type="match status" value="1"/>
</dbReference>
<dbReference type="FunFam" id="2.60.40.60:FF:000020">
    <property type="entry name" value="Dachsous cadherin-related 1b"/>
    <property type="match status" value="1"/>
</dbReference>
<keyword evidence="4" id="KW-0677">Repeat</keyword>
<dbReference type="GO" id="GO:0007156">
    <property type="term" value="P:homophilic cell adhesion via plasma membrane adhesion molecules"/>
    <property type="evidence" value="ECO:0007669"/>
    <property type="project" value="InterPro"/>
</dbReference>
<feature type="domain" description="Cadherin" evidence="12">
    <location>
        <begin position="1158"/>
        <end position="1258"/>
    </location>
</feature>
<evidence type="ECO:0000256" key="6">
    <source>
        <dbReference type="ARBA" id="ARBA00022989"/>
    </source>
</evidence>
<dbReference type="InterPro" id="IPR002126">
    <property type="entry name" value="Cadherin-like_dom"/>
</dbReference>
<feature type="compositionally biased region" description="Acidic residues" evidence="9">
    <location>
        <begin position="1898"/>
        <end position="1907"/>
    </location>
</feature>
<feature type="compositionally biased region" description="Basic and acidic residues" evidence="9">
    <location>
        <begin position="1806"/>
        <end position="1826"/>
    </location>
</feature>
<evidence type="ECO:0000256" key="4">
    <source>
        <dbReference type="ARBA" id="ARBA00022737"/>
    </source>
</evidence>
<feature type="domain" description="Cadherin" evidence="12">
    <location>
        <begin position="374"/>
        <end position="480"/>
    </location>
</feature>
<protein>
    <submittedName>
        <fullName evidence="13">FAT4 protein</fullName>
    </submittedName>
</protein>
<dbReference type="FunFam" id="2.60.40.60:FF:000104">
    <property type="entry name" value="cadherin-23 isoform X1"/>
    <property type="match status" value="1"/>
</dbReference>
<dbReference type="GO" id="GO:0008013">
    <property type="term" value="F:beta-catenin binding"/>
    <property type="evidence" value="ECO:0007669"/>
    <property type="project" value="TreeGrafter"/>
</dbReference>
<feature type="region of interest" description="Disordered" evidence="9">
    <location>
        <begin position="1801"/>
        <end position="1845"/>
    </location>
</feature>
<evidence type="ECO:0000256" key="10">
    <source>
        <dbReference type="SAM" id="Phobius"/>
    </source>
</evidence>
<dbReference type="PRINTS" id="PR00205">
    <property type="entry name" value="CADHERIN"/>
</dbReference>